<evidence type="ECO:0000313" key="1">
    <source>
        <dbReference type="Proteomes" id="UP000887579"/>
    </source>
</evidence>
<organism evidence="1 2">
    <name type="scientific">Panagrolaimus sp. ES5</name>
    <dbReference type="NCBI Taxonomy" id="591445"/>
    <lineage>
        <taxon>Eukaryota</taxon>
        <taxon>Metazoa</taxon>
        <taxon>Ecdysozoa</taxon>
        <taxon>Nematoda</taxon>
        <taxon>Chromadorea</taxon>
        <taxon>Rhabditida</taxon>
        <taxon>Tylenchina</taxon>
        <taxon>Panagrolaimomorpha</taxon>
        <taxon>Panagrolaimoidea</taxon>
        <taxon>Panagrolaimidae</taxon>
        <taxon>Panagrolaimus</taxon>
    </lineage>
</organism>
<evidence type="ECO:0000313" key="2">
    <source>
        <dbReference type="WBParaSite" id="ES5_v2.g22916.t1"/>
    </source>
</evidence>
<dbReference type="WBParaSite" id="ES5_v2.g22916.t1">
    <property type="protein sequence ID" value="ES5_v2.g22916.t1"/>
    <property type="gene ID" value="ES5_v2.g22916"/>
</dbReference>
<reference evidence="2" key="1">
    <citation type="submission" date="2022-11" db="UniProtKB">
        <authorList>
            <consortium name="WormBaseParasite"/>
        </authorList>
    </citation>
    <scope>IDENTIFICATION</scope>
</reference>
<accession>A0AC34G078</accession>
<sequence length="382" mass="42027">MDLLQTALHLSVQWALNDVTSALIANSKCKIDAQDSDGRTAAHFAVMNDDQDTLNLLLGHPDVSCLSVRDRYGLTPLALAMRQKNNKAAESICKRLPHAALFVNGSGENLLHSVVKSNDFESVLFLLGLQTDVNIPVQNAEKTTALHIASEVGNEMIMRNLLLAGAEINSQTVDGLTPLHIAATSNHSDLVRILIENGGNPNIPDFEGNNGIKQNILHLCAITIGPQAVEMFKTVLEIIPQYPLEIQDLYGNTMFLLSYINGNGDLCRLALRHGACLAATNHTGQSIFKIDTPTKQLLFGLLDNLESEPRWAEGDYCSDCESKFTITMRKHHCRHCGRLVCAKCSEHQIPIVKYNLQKNVRVCHMCFDVLTLGNSPTDAAFY</sequence>
<proteinExistence type="predicted"/>
<name>A0AC34G078_9BILA</name>
<protein>
    <submittedName>
        <fullName evidence="2">FYVE-type domain-containing protein</fullName>
    </submittedName>
</protein>
<dbReference type="Proteomes" id="UP000887579">
    <property type="component" value="Unplaced"/>
</dbReference>